<sequence>MSVPPTLLSPDMAESLIARSAQVLSRLRQTEHKVVTAESCTGGLVAALLTHHAGSSDVTEGGFVTYSNALKNAVLGVSSHTLSSFGAVSAETVQEMVQGALRLAHNATVAVSVSGIAGPSGGSAEKPVGLVWFGVALKGQQPQAYSQVFTGNREAVRTQAAEYALALVLKILPE</sequence>
<dbReference type="Gene3D" id="3.90.950.20">
    <property type="entry name" value="CinA-like"/>
    <property type="match status" value="1"/>
</dbReference>
<dbReference type="EMBL" id="JOMO01000011">
    <property type="protein sequence ID" value="OUI84525.1"/>
    <property type="molecule type" value="Genomic_DNA"/>
</dbReference>
<evidence type="ECO:0000313" key="3">
    <source>
        <dbReference type="Proteomes" id="UP000194639"/>
    </source>
</evidence>
<comment type="caution">
    <text evidence="2">The sequence shown here is derived from an EMBL/GenBank/DDBJ whole genome shotgun (WGS) entry which is preliminary data.</text>
</comment>
<evidence type="ECO:0000259" key="1">
    <source>
        <dbReference type="Pfam" id="PF02464"/>
    </source>
</evidence>
<dbReference type="InterPro" id="IPR008136">
    <property type="entry name" value="CinA_C"/>
</dbReference>
<name>A0A252A516_9PROT</name>
<dbReference type="Pfam" id="PF02464">
    <property type="entry name" value="CinA"/>
    <property type="match status" value="1"/>
</dbReference>
<evidence type="ECO:0000313" key="2">
    <source>
        <dbReference type="EMBL" id="OUI84525.1"/>
    </source>
</evidence>
<protein>
    <submittedName>
        <fullName evidence="2">Damage-inducible protein CinA</fullName>
    </submittedName>
</protein>
<feature type="domain" description="CinA C-terminal" evidence="1">
    <location>
        <begin position="20"/>
        <end position="171"/>
    </location>
</feature>
<dbReference type="NCBIfam" id="TIGR00199">
    <property type="entry name" value="PncC_domain"/>
    <property type="match status" value="1"/>
</dbReference>
<gene>
    <name evidence="2" type="ORF">HK12_01085</name>
</gene>
<proteinExistence type="predicted"/>
<dbReference type="RefSeq" id="WP_256940897.1">
    <property type="nucleotide sequence ID" value="NZ_JBDNON010000023.1"/>
</dbReference>
<dbReference type="SUPFAM" id="SSF142433">
    <property type="entry name" value="CinA-like"/>
    <property type="match status" value="1"/>
</dbReference>
<reference evidence="2 3" key="1">
    <citation type="submission" date="2014-06" db="EMBL/GenBank/DDBJ databases">
        <authorList>
            <person name="Ju J."/>
            <person name="Zhang J."/>
        </authorList>
    </citation>
    <scope>NUCLEOTIDE SEQUENCE [LARGE SCALE GENOMIC DNA]</scope>
    <source>
        <strain evidence="2">DmW_045</strain>
    </source>
</reference>
<dbReference type="AlphaFoldDB" id="A0A252A516"/>
<organism evidence="2 3">
    <name type="scientific">Acetobacter orientalis</name>
    <dbReference type="NCBI Taxonomy" id="146474"/>
    <lineage>
        <taxon>Bacteria</taxon>
        <taxon>Pseudomonadati</taxon>
        <taxon>Pseudomonadota</taxon>
        <taxon>Alphaproteobacteria</taxon>
        <taxon>Acetobacterales</taxon>
        <taxon>Acetobacteraceae</taxon>
        <taxon>Acetobacter</taxon>
    </lineage>
</organism>
<accession>A0A252A516</accession>
<dbReference type="InterPro" id="IPR036653">
    <property type="entry name" value="CinA-like_C"/>
</dbReference>
<dbReference type="Proteomes" id="UP000194639">
    <property type="component" value="Unassembled WGS sequence"/>
</dbReference>